<keyword evidence="5" id="KW-0676">Redox-active center</keyword>
<keyword evidence="3" id="KW-0560">Oxidoreductase</keyword>
<name>A0A6J4QDM0_9ACTN</name>
<evidence type="ECO:0000256" key="2">
    <source>
        <dbReference type="ARBA" id="ARBA00022862"/>
    </source>
</evidence>
<dbReference type="PANTHER" id="PTHR42801:SF21">
    <property type="entry name" value="BCPB PROTEIN"/>
    <property type="match status" value="1"/>
</dbReference>
<accession>A0A6J4QDM0</accession>
<dbReference type="CDD" id="cd03017">
    <property type="entry name" value="PRX_BCP"/>
    <property type="match status" value="1"/>
</dbReference>
<protein>
    <submittedName>
        <fullName evidence="7">Alkyl hydroperoxide reductase subunit C-like protein</fullName>
    </submittedName>
</protein>
<gene>
    <name evidence="7" type="ORF">AVDCRST_MAG82-2689</name>
</gene>
<keyword evidence="2" id="KW-0049">Antioxidant</keyword>
<dbReference type="GO" id="GO:0045454">
    <property type="term" value="P:cell redox homeostasis"/>
    <property type="evidence" value="ECO:0007669"/>
    <property type="project" value="TreeGrafter"/>
</dbReference>
<feature type="domain" description="Thioredoxin" evidence="6">
    <location>
        <begin position="25"/>
        <end position="189"/>
    </location>
</feature>
<dbReference type="PROSITE" id="PS51352">
    <property type="entry name" value="THIOREDOXIN_2"/>
    <property type="match status" value="1"/>
</dbReference>
<dbReference type="InterPro" id="IPR036249">
    <property type="entry name" value="Thioredoxin-like_sf"/>
</dbReference>
<keyword evidence="1" id="KW-0575">Peroxidase</keyword>
<reference evidence="7" key="1">
    <citation type="submission" date="2020-02" db="EMBL/GenBank/DDBJ databases">
        <authorList>
            <person name="Meier V. D."/>
        </authorList>
    </citation>
    <scope>NUCLEOTIDE SEQUENCE</scope>
    <source>
        <strain evidence="7">AVDCRST_MAG82</strain>
    </source>
</reference>
<dbReference type="GO" id="GO:0034599">
    <property type="term" value="P:cellular response to oxidative stress"/>
    <property type="evidence" value="ECO:0007669"/>
    <property type="project" value="TreeGrafter"/>
</dbReference>
<dbReference type="PANTHER" id="PTHR42801">
    <property type="entry name" value="THIOREDOXIN-DEPENDENT PEROXIDE REDUCTASE"/>
    <property type="match status" value="1"/>
</dbReference>
<keyword evidence="4" id="KW-1015">Disulfide bond</keyword>
<sequence length="190" mass="21123">MDRPENVYDVPQGLPEPVDDGACDHLPGMRMPSVSLMPTAGDPVDLSRLAGTTVVYCYPLTGRPDQDLPPGWDDIPGARGCTPQSCAFRDHHAELKELGARVFGLSTQDTPYQHEVADRLHLPFLLLSDEKLRLARALELPTFGAEKMTLIKRLTLVIEEGKIKHVFYPVFPPGKNAEEVVHWLSERSTN</sequence>
<proteinExistence type="predicted"/>
<dbReference type="GO" id="GO:0005737">
    <property type="term" value="C:cytoplasm"/>
    <property type="evidence" value="ECO:0007669"/>
    <property type="project" value="TreeGrafter"/>
</dbReference>
<evidence type="ECO:0000256" key="4">
    <source>
        <dbReference type="ARBA" id="ARBA00023157"/>
    </source>
</evidence>
<evidence type="ECO:0000256" key="5">
    <source>
        <dbReference type="ARBA" id="ARBA00023284"/>
    </source>
</evidence>
<dbReference type="InterPro" id="IPR013740">
    <property type="entry name" value="Redoxin"/>
</dbReference>
<dbReference type="GO" id="GO:0008379">
    <property type="term" value="F:thioredoxin peroxidase activity"/>
    <property type="evidence" value="ECO:0007669"/>
    <property type="project" value="TreeGrafter"/>
</dbReference>
<evidence type="ECO:0000259" key="6">
    <source>
        <dbReference type="PROSITE" id="PS51352"/>
    </source>
</evidence>
<evidence type="ECO:0000256" key="3">
    <source>
        <dbReference type="ARBA" id="ARBA00023002"/>
    </source>
</evidence>
<dbReference type="Pfam" id="PF08534">
    <property type="entry name" value="Redoxin"/>
    <property type="match status" value="1"/>
</dbReference>
<dbReference type="SUPFAM" id="SSF52833">
    <property type="entry name" value="Thioredoxin-like"/>
    <property type="match status" value="1"/>
</dbReference>
<dbReference type="EMBL" id="CADCVA010000336">
    <property type="protein sequence ID" value="CAA9438805.1"/>
    <property type="molecule type" value="Genomic_DNA"/>
</dbReference>
<organism evidence="7">
    <name type="scientific">uncultured Rubrobacteraceae bacterium</name>
    <dbReference type="NCBI Taxonomy" id="349277"/>
    <lineage>
        <taxon>Bacteria</taxon>
        <taxon>Bacillati</taxon>
        <taxon>Actinomycetota</taxon>
        <taxon>Rubrobacteria</taxon>
        <taxon>Rubrobacterales</taxon>
        <taxon>Rubrobacteraceae</taxon>
        <taxon>environmental samples</taxon>
    </lineage>
</organism>
<dbReference type="Gene3D" id="3.40.30.10">
    <property type="entry name" value="Glutaredoxin"/>
    <property type="match status" value="1"/>
</dbReference>
<dbReference type="AlphaFoldDB" id="A0A6J4QDM0"/>
<dbReference type="InterPro" id="IPR050924">
    <property type="entry name" value="Peroxiredoxin_BCP/PrxQ"/>
</dbReference>
<dbReference type="InterPro" id="IPR013766">
    <property type="entry name" value="Thioredoxin_domain"/>
</dbReference>
<evidence type="ECO:0000313" key="7">
    <source>
        <dbReference type="EMBL" id="CAA9438805.1"/>
    </source>
</evidence>
<evidence type="ECO:0000256" key="1">
    <source>
        <dbReference type="ARBA" id="ARBA00022559"/>
    </source>
</evidence>